<gene>
    <name evidence="1" type="ORF">XJ44_05900</name>
</gene>
<dbReference type="EMBL" id="LBFC01000018">
    <property type="protein sequence ID" value="ONN27306.1"/>
    <property type="molecule type" value="Genomic_DNA"/>
</dbReference>
<organism evidence="1 2">
    <name type="scientific">Thermosipho affectus</name>
    <dbReference type="NCBI Taxonomy" id="660294"/>
    <lineage>
        <taxon>Bacteria</taxon>
        <taxon>Thermotogati</taxon>
        <taxon>Thermotogota</taxon>
        <taxon>Thermotogae</taxon>
        <taxon>Thermotogales</taxon>
        <taxon>Fervidobacteriaceae</taxon>
        <taxon>Thermosipho</taxon>
    </lineage>
</organism>
<dbReference type="RefSeq" id="WP_075666075.1">
    <property type="nucleotide sequence ID" value="NZ_LBFC01000018.1"/>
</dbReference>
<evidence type="ECO:0000313" key="2">
    <source>
        <dbReference type="Proteomes" id="UP000242616"/>
    </source>
</evidence>
<sequence length="77" mass="9258">MGELEYIARNCRDDKRLLNIVEDIAKMTQEEKDEFANKMRSYFMNKNTEEDRSAYRFFKVVLENDNARKILEMLGDI</sequence>
<protein>
    <submittedName>
        <fullName evidence="1">Uncharacterized protein</fullName>
    </submittedName>
</protein>
<dbReference type="Proteomes" id="UP000242616">
    <property type="component" value="Unassembled WGS sequence"/>
</dbReference>
<reference evidence="1 2" key="1">
    <citation type="submission" date="2015-06" db="EMBL/GenBank/DDBJ databases">
        <title>Genome sequencing of Thermotogales isolates from hydrothermal vents.</title>
        <authorList>
            <person name="Haverkamp T.H."/>
            <person name="Kublanov I.V."/>
            <person name="Nesbo C.L."/>
        </authorList>
    </citation>
    <scope>NUCLEOTIDE SEQUENCE [LARGE SCALE GENOMIC DNA]</scope>
    <source>
        <strain evidence="2">ik275mar</strain>
    </source>
</reference>
<evidence type="ECO:0000313" key="1">
    <source>
        <dbReference type="EMBL" id="ONN27306.1"/>
    </source>
</evidence>
<accession>A0ABX3IHJ7</accession>
<keyword evidence="2" id="KW-1185">Reference proteome</keyword>
<name>A0ABX3IHJ7_9BACT</name>
<comment type="caution">
    <text evidence="1">The sequence shown here is derived from an EMBL/GenBank/DDBJ whole genome shotgun (WGS) entry which is preliminary data.</text>
</comment>
<proteinExistence type="predicted"/>